<feature type="domain" description="DinB-like" evidence="1">
    <location>
        <begin position="15"/>
        <end position="165"/>
    </location>
</feature>
<proteinExistence type="predicted"/>
<dbReference type="SUPFAM" id="SSF109854">
    <property type="entry name" value="DinB/YfiT-like putative metalloenzymes"/>
    <property type="match status" value="2"/>
</dbReference>
<dbReference type="InterPro" id="IPR024775">
    <property type="entry name" value="DinB-like"/>
</dbReference>
<evidence type="ECO:0000313" key="2">
    <source>
        <dbReference type="EMBL" id="MBB0229222.1"/>
    </source>
</evidence>
<evidence type="ECO:0000313" key="3">
    <source>
        <dbReference type="Proteomes" id="UP000530234"/>
    </source>
</evidence>
<comment type="caution">
    <text evidence="2">The sequence shown here is derived from an EMBL/GenBank/DDBJ whole genome shotgun (WGS) entry which is preliminary data.</text>
</comment>
<accession>A0A7W3XW01</accession>
<dbReference type="Gene3D" id="1.20.120.450">
    <property type="entry name" value="dinb family like domain"/>
    <property type="match status" value="1"/>
</dbReference>
<sequence>MTPPGPVTRDLLRTLDEVRSRTLVRLDGLTDTEYLWEPVTPCLTIREDADGGFRADRPSPDDSRPAPFTTIAWRMWHIGADCLRGYGRFFGDEPPAETRYTWPGTAAEGIGALDRECARFRARVEALGDEGLQRPMGPQAGPYAEATYLLLVLHALDEAAHHGAELGVLRDLRLHGFAAGPKHGIGEAAAGRDAG</sequence>
<keyword evidence="3" id="KW-1185">Reference proteome</keyword>
<dbReference type="InterPro" id="IPR034660">
    <property type="entry name" value="DinB/YfiT-like"/>
</dbReference>
<dbReference type="Proteomes" id="UP000530234">
    <property type="component" value="Unassembled WGS sequence"/>
</dbReference>
<gene>
    <name evidence="2" type="ORF">FOE67_06770</name>
</gene>
<name>A0A7W3XW01_9ACTN</name>
<dbReference type="Pfam" id="PF12867">
    <property type="entry name" value="DinB_2"/>
    <property type="match status" value="1"/>
</dbReference>
<evidence type="ECO:0000259" key="1">
    <source>
        <dbReference type="Pfam" id="PF12867"/>
    </source>
</evidence>
<reference evidence="3" key="1">
    <citation type="submission" date="2019-10" db="EMBL/GenBank/DDBJ databases">
        <title>Streptomyces sp. nov., a novel actinobacterium isolated from alkaline environment.</title>
        <authorList>
            <person name="Golinska P."/>
        </authorList>
    </citation>
    <scope>NUCLEOTIDE SEQUENCE [LARGE SCALE GENOMIC DNA]</scope>
    <source>
        <strain evidence="3">DSM 42108</strain>
    </source>
</reference>
<dbReference type="AlphaFoldDB" id="A0A7W3XW01"/>
<organism evidence="2 3">
    <name type="scientific">Streptomyces calidiresistens</name>
    <dbReference type="NCBI Taxonomy" id="1485586"/>
    <lineage>
        <taxon>Bacteria</taxon>
        <taxon>Bacillati</taxon>
        <taxon>Actinomycetota</taxon>
        <taxon>Actinomycetes</taxon>
        <taxon>Kitasatosporales</taxon>
        <taxon>Streptomycetaceae</taxon>
        <taxon>Streptomyces</taxon>
    </lineage>
</organism>
<dbReference type="EMBL" id="VKHS01000098">
    <property type="protein sequence ID" value="MBB0229222.1"/>
    <property type="molecule type" value="Genomic_DNA"/>
</dbReference>
<protein>
    <submittedName>
        <fullName evidence="2">DinB family protein</fullName>
    </submittedName>
</protein>